<dbReference type="InterPro" id="IPR001647">
    <property type="entry name" value="HTH_TetR"/>
</dbReference>
<dbReference type="Gene3D" id="1.10.357.10">
    <property type="entry name" value="Tetracycline Repressor, domain 2"/>
    <property type="match status" value="1"/>
</dbReference>
<dbReference type="PANTHER" id="PTHR30055">
    <property type="entry name" value="HTH-TYPE TRANSCRIPTIONAL REGULATOR RUTR"/>
    <property type="match status" value="1"/>
</dbReference>
<dbReference type="RefSeq" id="WP_330794211.1">
    <property type="nucleotide sequence ID" value="NZ_JAZEWV010000006.1"/>
</dbReference>
<sequence>MTVTDDTTAPAQRRAPRIRTDAARNRVRILAAARETLVELGPEVPLDEIARRAGVGNATVYRHFPDRGALLHDVLLFVITRTAEFAEGAAAQQADPFGALRGFAHAAVDERAAAVCGLFTAVEQDGAPEDVYAEIGRLRLALEELMERARRAGALRPDVTQHDLMVAISQLTRPLPGLECRDTDAHRHLDMFLDGLRPHPAPPATPTPIGP</sequence>
<evidence type="ECO:0000259" key="5">
    <source>
        <dbReference type="PROSITE" id="PS50977"/>
    </source>
</evidence>
<dbReference type="PROSITE" id="PS50977">
    <property type="entry name" value="HTH_TETR_2"/>
    <property type="match status" value="1"/>
</dbReference>
<dbReference type="PANTHER" id="PTHR30055:SF234">
    <property type="entry name" value="HTH-TYPE TRANSCRIPTIONAL REGULATOR BETI"/>
    <property type="match status" value="1"/>
</dbReference>
<protein>
    <submittedName>
        <fullName evidence="6">Helix-turn-helix domain-containing protein</fullName>
    </submittedName>
</protein>
<evidence type="ECO:0000256" key="4">
    <source>
        <dbReference type="PROSITE-ProRule" id="PRU00335"/>
    </source>
</evidence>
<keyword evidence="1" id="KW-0805">Transcription regulation</keyword>
<dbReference type="SUPFAM" id="SSF48498">
    <property type="entry name" value="Tetracyclin repressor-like, C-terminal domain"/>
    <property type="match status" value="1"/>
</dbReference>
<evidence type="ECO:0000256" key="3">
    <source>
        <dbReference type="ARBA" id="ARBA00023163"/>
    </source>
</evidence>
<dbReference type="InterPro" id="IPR050109">
    <property type="entry name" value="HTH-type_TetR-like_transc_reg"/>
</dbReference>
<dbReference type="InterPro" id="IPR009057">
    <property type="entry name" value="Homeodomain-like_sf"/>
</dbReference>
<evidence type="ECO:0000313" key="7">
    <source>
        <dbReference type="Proteomes" id="UP001344658"/>
    </source>
</evidence>
<dbReference type="InterPro" id="IPR049445">
    <property type="entry name" value="TetR_SbtR-like_C"/>
</dbReference>
<dbReference type="PRINTS" id="PR00455">
    <property type="entry name" value="HTHTETR"/>
</dbReference>
<dbReference type="SUPFAM" id="SSF46689">
    <property type="entry name" value="Homeodomain-like"/>
    <property type="match status" value="1"/>
</dbReference>
<comment type="caution">
    <text evidence="6">The sequence shown here is derived from an EMBL/GenBank/DDBJ whole genome shotgun (WGS) entry which is preliminary data.</text>
</comment>
<dbReference type="Pfam" id="PF21597">
    <property type="entry name" value="TetR_C_43"/>
    <property type="match status" value="1"/>
</dbReference>
<name>A0ABU7P8Z1_9ACTN</name>
<accession>A0ABU7P8Z1</accession>
<evidence type="ECO:0000313" key="6">
    <source>
        <dbReference type="EMBL" id="MEE4542275.1"/>
    </source>
</evidence>
<gene>
    <name evidence="6" type="ORF">V2S66_09920</name>
</gene>
<dbReference type="Pfam" id="PF00440">
    <property type="entry name" value="TetR_N"/>
    <property type="match status" value="1"/>
</dbReference>
<evidence type="ECO:0000256" key="1">
    <source>
        <dbReference type="ARBA" id="ARBA00023015"/>
    </source>
</evidence>
<feature type="DNA-binding region" description="H-T-H motif" evidence="4">
    <location>
        <begin position="45"/>
        <end position="64"/>
    </location>
</feature>
<evidence type="ECO:0000256" key="2">
    <source>
        <dbReference type="ARBA" id="ARBA00023125"/>
    </source>
</evidence>
<organism evidence="6 7">
    <name type="scientific">Actinacidiphila polyblastidii</name>
    <dbReference type="NCBI Taxonomy" id="3110430"/>
    <lineage>
        <taxon>Bacteria</taxon>
        <taxon>Bacillati</taxon>
        <taxon>Actinomycetota</taxon>
        <taxon>Actinomycetes</taxon>
        <taxon>Kitasatosporales</taxon>
        <taxon>Streptomycetaceae</taxon>
        <taxon>Actinacidiphila</taxon>
    </lineage>
</organism>
<keyword evidence="2 4" id="KW-0238">DNA-binding</keyword>
<dbReference type="Proteomes" id="UP001344658">
    <property type="component" value="Unassembled WGS sequence"/>
</dbReference>
<reference evidence="6 7" key="1">
    <citation type="submission" date="2023-12" db="EMBL/GenBank/DDBJ databases">
        <title>Streptomyces sp. V4-01.</title>
        <authorList>
            <person name="Somphong A."/>
            <person name="Phongsopitanun W."/>
        </authorList>
    </citation>
    <scope>NUCLEOTIDE SEQUENCE [LARGE SCALE GENOMIC DNA]</scope>
    <source>
        <strain evidence="6 7">V4-01</strain>
    </source>
</reference>
<dbReference type="InterPro" id="IPR036271">
    <property type="entry name" value="Tet_transcr_reg_TetR-rel_C_sf"/>
</dbReference>
<proteinExistence type="predicted"/>
<feature type="domain" description="HTH tetR-type" evidence="5">
    <location>
        <begin position="23"/>
        <end position="82"/>
    </location>
</feature>
<keyword evidence="3" id="KW-0804">Transcription</keyword>
<keyword evidence="7" id="KW-1185">Reference proteome</keyword>
<dbReference type="EMBL" id="JAZEWV010000006">
    <property type="protein sequence ID" value="MEE4542275.1"/>
    <property type="molecule type" value="Genomic_DNA"/>
</dbReference>